<dbReference type="Pfam" id="PF02631">
    <property type="entry name" value="RecX_HTH2"/>
    <property type="match status" value="1"/>
</dbReference>
<dbReference type="PANTHER" id="PTHR33602">
    <property type="entry name" value="REGULATORY PROTEIN RECX FAMILY PROTEIN"/>
    <property type="match status" value="1"/>
</dbReference>
<evidence type="ECO:0000256" key="4">
    <source>
        <dbReference type="ARBA" id="ARBA00022490"/>
    </source>
</evidence>
<gene>
    <name evidence="5" type="primary">recX</name>
    <name evidence="10" type="ORF">HNR73_001494</name>
</gene>
<name>A0A841FCW8_9ACTN</name>
<comment type="caution">
    <text evidence="10">The sequence shown here is derived from an EMBL/GenBank/DDBJ whole genome shotgun (WGS) entry which is preliminary data.</text>
</comment>
<evidence type="ECO:0000259" key="9">
    <source>
        <dbReference type="Pfam" id="PF21982"/>
    </source>
</evidence>
<feature type="region of interest" description="Disordered" evidence="6">
    <location>
        <begin position="1"/>
        <end position="35"/>
    </location>
</feature>
<keyword evidence="11" id="KW-1185">Reference proteome</keyword>
<evidence type="ECO:0000259" key="7">
    <source>
        <dbReference type="Pfam" id="PF02631"/>
    </source>
</evidence>
<evidence type="ECO:0000256" key="6">
    <source>
        <dbReference type="SAM" id="MobiDB-lite"/>
    </source>
</evidence>
<proteinExistence type="inferred from homology"/>
<dbReference type="InterPro" id="IPR053924">
    <property type="entry name" value="RecX_HTH_2nd"/>
</dbReference>
<evidence type="ECO:0000256" key="5">
    <source>
        <dbReference type="HAMAP-Rule" id="MF_01114"/>
    </source>
</evidence>
<dbReference type="EMBL" id="JACHGT010000003">
    <property type="protein sequence ID" value="MBB6033644.1"/>
    <property type="molecule type" value="Genomic_DNA"/>
</dbReference>
<organism evidence="10 11">
    <name type="scientific">Phytomonospora endophytica</name>
    <dbReference type="NCBI Taxonomy" id="714109"/>
    <lineage>
        <taxon>Bacteria</taxon>
        <taxon>Bacillati</taxon>
        <taxon>Actinomycetota</taxon>
        <taxon>Actinomycetes</taxon>
        <taxon>Micromonosporales</taxon>
        <taxon>Micromonosporaceae</taxon>
        <taxon>Phytomonospora</taxon>
    </lineage>
</organism>
<evidence type="ECO:0000256" key="3">
    <source>
        <dbReference type="ARBA" id="ARBA00018111"/>
    </source>
</evidence>
<comment type="similarity">
    <text evidence="2 5">Belongs to the RecX family.</text>
</comment>
<evidence type="ECO:0000259" key="8">
    <source>
        <dbReference type="Pfam" id="PF21981"/>
    </source>
</evidence>
<dbReference type="GO" id="GO:0005737">
    <property type="term" value="C:cytoplasm"/>
    <property type="evidence" value="ECO:0007669"/>
    <property type="project" value="UniProtKB-SubCell"/>
</dbReference>
<feature type="domain" description="RecX third three-helical" evidence="8">
    <location>
        <begin position="133"/>
        <end position="177"/>
    </location>
</feature>
<evidence type="ECO:0000313" key="10">
    <source>
        <dbReference type="EMBL" id="MBB6033644.1"/>
    </source>
</evidence>
<dbReference type="InterPro" id="IPR036388">
    <property type="entry name" value="WH-like_DNA-bd_sf"/>
</dbReference>
<dbReference type="Pfam" id="PF21981">
    <property type="entry name" value="RecX_HTH3"/>
    <property type="match status" value="1"/>
</dbReference>
<keyword evidence="4 5" id="KW-0963">Cytoplasm</keyword>
<comment type="subcellular location">
    <subcellularLocation>
        <location evidence="1 5">Cytoplasm</location>
    </subcellularLocation>
</comment>
<dbReference type="InterPro" id="IPR003783">
    <property type="entry name" value="Regulatory_RecX"/>
</dbReference>
<accession>A0A841FCW8</accession>
<protein>
    <recommendedName>
        <fullName evidence="3 5">Regulatory protein RecX</fullName>
    </recommendedName>
</protein>
<dbReference type="Gene3D" id="1.10.10.10">
    <property type="entry name" value="Winged helix-like DNA-binding domain superfamily/Winged helix DNA-binding domain"/>
    <property type="match status" value="2"/>
</dbReference>
<dbReference type="RefSeq" id="WP_184786532.1">
    <property type="nucleotide sequence ID" value="NZ_BONT01000014.1"/>
</dbReference>
<evidence type="ECO:0000313" key="11">
    <source>
        <dbReference type="Proteomes" id="UP000548476"/>
    </source>
</evidence>
<dbReference type="GO" id="GO:0006282">
    <property type="term" value="P:regulation of DNA repair"/>
    <property type="evidence" value="ECO:0007669"/>
    <property type="project" value="UniProtKB-UniRule"/>
</dbReference>
<dbReference type="InterPro" id="IPR053926">
    <property type="entry name" value="RecX_HTH_1st"/>
</dbReference>
<dbReference type="Pfam" id="PF21982">
    <property type="entry name" value="RecX_HTH1"/>
    <property type="match status" value="1"/>
</dbReference>
<sequence>MAGNTGFTPRRRGGRRGRDEESGEDTRPKKPLDGEHAREVCLRLLSHRPRTHAELAEALTKREFGEDVITEVLDRYAEVGMIDDAAFATAWVTSRHRGKGLARRALGEELRRKGVDKELATLALEQLDDETERASARELVARKLRGMSAAVAPDAKMRRLVGMLARKGYPPGVAMSVVRDMLAEAAAELELEPEE</sequence>
<evidence type="ECO:0000256" key="1">
    <source>
        <dbReference type="ARBA" id="ARBA00004496"/>
    </source>
</evidence>
<dbReference type="PANTHER" id="PTHR33602:SF1">
    <property type="entry name" value="REGULATORY PROTEIN RECX FAMILY PROTEIN"/>
    <property type="match status" value="1"/>
</dbReference>
<dbReference type="InterPro" id="IPR053925">
    <property type="entry name" value="RecX_HTH_3rd"/>
</dbReference>
<dbReference type="Proteomes" id="UP000548476">
    <property type="component" value="Unassembled WGS sequence"/>
</dbReference>
<dbReference type="HAMAP" id="MF_01114">
    <property type="entry name" value="RecX"/>
    <property type="match status" value="1"/>
</dbReference>
<dbReference type="AlphaFoldDB" id="A0A841FCW8"/>
<reference evidence="10 11" key="1">
    <citation type="submission" date="2020-08" db="EMBL/GenBank/DDBJ databases">
        <title>Genomic Encyclopedia of Type Strains, Phase IV (KMG-IV): sequencing the most valuable type-strain genomes for metagenomic binning, comparative biology and taxonomic classification.</title>
        <authorList>
            <person name="Goeker M."/>
        </authorList>
    </citation>
    <scope>NUCLEOTIDE SEQUENCE [LARGE SCALE GENOMIC DNA]</scope>
    <source>
        <strain evidence="10 11">YIM 65646</strain>
    </source>
</reference>
<feature type="compositionally biased region" description="Basic and acidic residues" evidence="6">
    <location>
        <begin position="16"/>
        <end position="35"/>
    </location>
</feature>
<feature type="domain" description="RecX second three-helical" evidence="7">
    <location>
        <begin position="83"/>
        <end position="124"/>
    </location>
</feature>
<comment type="function">
    <text evidence="5">Modulates RecA activity.</text>
</comment>
<evidence type="ECO:0000256" key="2">
    <source>
        <dbReference type="ARBA" id="ARBA00009695"/>
    </source>
</evidence>
<feature type="domain" description="RecX first three-helical" evidence="9">
    <location>
        <begin position="37"/>
        <end position="75"/>
    </location>
</feature>